<accession>A0A0J9SJW0</accession>
<dbReference type="OrthoDB" id="369263at2759"/>
<proteinExistence type="predicted"/>
<name>A0A0J9SJW0_PLAVI</name>
<feature type="chain" id="PRO_5005322644" description="Merozoite surface protein 7 (MSP7)" evidence="1">
    <location>
        <begin position="27"/>
        <end position="162"/>
    </location>
</feature>
<gene>
    <name evidence="2" type="ORF">PVIIG_04637</name>
</gene>
<dbReference type="AlphaFoldDB" id="A0A0J9SJW0"/>
<evidence type="ECO:0000256" key="1">
    <source>
        <dbReference type="SAM" id="SignalP"/>
    </source>
</evidence>
<reference evidence="2 3" key="1">
    <citation type="submission" date="2011-08" db="EMBL/GenBank/DDBJ databases">
        <title>The Genome Sequence of Plasmodium vivax India VII.</title>
        <authorList>
            <consortium name="The Broad Institute Genome Sequencing Platform"/>
            <consortium name="The Broad Institute Genome Sequencing Center for Infectious Disease"/>
            <person name="Neafsey D."/>
            <person name="Carlton J."/>
            <person name="Barnwell J."/>
            <person name="Collins W."/>
            <person name="Escalante A."/>
            <person name="Mullikin J."/>
            <person name="Saul A."/>
            <person name="Guigo R."/>
            <person name="Camara F."/>
            <person name="Young S.K."/>
            <person name="Zeng Q."/>
            <person name="Gargeya S."/>
            <person name="Fitzgerald M."/>
            <person name="Haas B."/>
            <person name="Abouelleil A."/>
            <person name="Alvarado L."/>
            <person name="Arachchi H.M."/>
            <person name="Berlin A."/>
            <person name="Brown A."/>
            <person name="Chapman S.B."/>
            <person name="Chen Z."/>
            <person name="Dunbar C."/>
            <person name="Freedman E."/>
            <person name="Gearin G."/>
            <person name="Gellesch M."/>
            <person name="Goldberg J."/>
            <person name="Griggs A."/>
            <person name="Gujja S."/>
            <person name="Heiman D."/>
            <person name="Howarth C."/>
            <person name="Larson L."/>
            <person name="Lui A."/>
            <person name="MacDonald P.J.P."/>
            <person name="Montmayeur A."/>
            <person name="Murphy C."/>
            <person name="Neiman D."/>
            <person name="Pearson M."/>
            <person name="Priest M."/>
            <person name="Roberts A."/>
            <person name="Saif S."/>
            <person name="Shea T."/>
            <person name="Shenoy N."/>
            <person name="Sisk P."/>
            <person name="Stolte C."/>
            <person name="Sykes S."/>
            <person name="Wortman J."/>
            <person name="Nusbaum C."/>
            <person name="Birren B."/>
        </authorList>
    </citation>
    <scope>NUCLEOTIDE SEQUENCE [LARGE SCALE GENOMIC DNA]</scope>
    <source>
        <strain evidence="2 3">India VII</strain>
    </source>
</reference>
<dbReference type="Proteomes" id="UP000053562">
    <property type="component" value="Unassembled WGS sequence"/>
</dbReference>
<protein>
    <recommendedName>
        <fullName evidence="4">Merozoite surface protein 7 (MSP7)</fullName>
    </recommendedName>
</protein>
<evidence type="ECO:0000313" key="2">
    <source>
        <dbReference type="EMBL" id="KMZ82886.1"/>
    </source>
</evidence>
<feature type="signal peptide" evidence="1">
    <location>
        <begin position="1"/>
        <end position="26"/>
    </location>
</feature>
<evidence type="ECO:0000313" key="3">
    <source>
        <dbReference type="Proteomes" id="UP000053562"/>
    </source>
</evidence>
<sequence>MKLLSASPCTLYITLLFVLLVHVTVGGKHMNNQDFAETEQAARAIRKLLNGEIDTIKLENGNKLKIRSSDEKDDAHKRHNDKTNYSFIDNSEEENVQTNLLRKNETVDAGSKIVEDQEDFYILDNESIEAIANKISMENKFHEFEAEAFAQSLKDIIRSLNN</sequence>
<organism evidence="2 3">
    <name type="scientific">Plasmodium vivax India VII</name>
    <dbReference type="NCBI Taxonomy" id="1077284"/>
    <lineage>
        <taxon>Eukaryota</taxon>
        <taxon>Sar</taxon>
        <taxon>Alveolata</taxon>
        <taxon>Apicomplexa</taxon>
        <taxon>Aconoidasida</taxon>
        <taxon>Haemosporida</taxon>
        <taxon>Plasmodiidae</taxon>
        <taxon>Plasmodium</taxon>
        <taxon>Plasmodium (Plasmodium)</taxon>
    </lineage>
</organism>
<evidence type="ECO:0008006" key="4">
    <source>
        <dbReference type="Google" id="ProtNLM"/>
    </source>
</evidence>
<dbReference type="EMBL" id="KQ234158">
    <property type="protein sequence ID" value="KMZ82886.1"/>
    <property type="molecule type" value="Genomic_DNA"/>
</dbReference>
<keyword evidence="1" id="KW-0732">Signal</keyword>